<keyword evidence="2" id="KW-1133">Transmembrane helix</keyword>
<accession>A0A348WAR6</accession>
<dbReference type="EMBL" id="DMVW01000071">
    <property type="protein sequence ID" value="HAR51628.1"/>
    <property type="molecule type" value="Genomic_DNA"/>
</dbReference>
<keyword evidence="2" id="KW-0472">Membrane</keyword>
<feature type="coiled-coil region" evidence="1">
    <location>
        <begin position="24"/>
        <end position="51"/>
    </location>
</feature>
<evidence type="ECO:0000313" key="3">
    <source>
        <dbReference type="EMBL" id="HAR51628.1"/>
    </source>
</evidence>
<comment type="caution">
    <text evidence="3">The sequence shown here is derived from an EMBL/GenBank/DDBJ whole genome shotgun (WGS) entry which is preliminary data.</text>
</comment>
<proteinExistence type="predicted"/>
<sequence>MTGDRAPAEATLAYIPFESSQAMFRHLEKRIAQAEAMLAAIETDRAVAAEKRKFMEARFDGIDRRLDRIEGHIARLVWLIIAGILGGVMSLLVQGNIWAA</sequence>
<dbReference type="AlphaFoldDB" id="A0A348WAR6"/>
<dbReference type="Proteomes" id="UP000264719">
    <property type="component" value="Unassembled WGS sequence"/>
</dbReference>
<evidence type="ECO:0000256" key="1">
    <source>
        <dbReference type="SAM" id="Coils"/>
    </source>
</evidence>
<name>A0A348WAR6_9RHOB</name>
<reference evidence="3 4" key="1">
    <citation type="journal article" date="2018" name="Nat. Biotechnol.">
        <title>A standardized bacterial taxonomy based on genome phylogeny substantially revises the tree of life.</title>
        <authorList>
            <person name="Parks D.H."/>
            <person name="Chuvochina M."/>
            <person name="Waite D.W."/>
            <person name="Rinke C."/>
            <person name="Skarshewski A."/>
            <person name="Chaumeil P.A."/>
            <person name="Hugenholtz P."/>
        </authorList>
    </citation>
    <scope>NUCLEOTIDE SEQUENCE [LARGE SCALE GENOMIC DNA]</scope>
    <source>
        <strain evidence="3">UBA9169</strain>
    </source>
</reference>
<keyword evidence="1" id="KW-0175">Coiled coil</keyword>
<keyword evidence="2" id="KW-0812">Transmembrane</keyword>
<gene>
    <name evidence="3" type="ORF">DCS45_07065</name>
</gene>
<feature type="transmembrane region" description="Helical" evidence="2">
    <location>
        <begin position="73"/>
        <end position="93"/>
    </location>
</feature>
<evidence type="ECO:0000313" key="4">
    <source>
        <dbReference type="Proteomes" id="UP000264719"/>
    </source>
</evidence>
<dbReference type="RefSeq" id="WP_339855575.1">
    <property type="nucleotide sequence ID" value="NZ_CAXAXR010000022.1"/>
</dbReference>
<evidence type="ECO:0000256" key="2">
    <source>
        <dbReference type="SAM" id="Phobius"/>
    </source>
</evidence>
<organism evidence="3 4">
    <name type="scientific">Roseovarius nubinhibens</name>
    <dbReference type="NCBI Taxonomy" id="314263"/>
    <lineage>
        <taxon>Bacteria</taxon>
        <taxon>Pseudomonadati</taxon>
        <taxon>Pseudomonadota</taxon>
        <taxon>Alphaproteobacteria</taxon>
        <taxon>Rhodobacterales</taxon>
        <taxon>Roseobacteraceae</taxon>
        <taxon>Roseovarius</taxon>
    </lineage>
</organism>
<protein>
    <submittedName>
        <fullName evidence="3">Uncharacterized protein</fullName>
    </submittedName>
</protein>